<name>A0A7C5EQP8_9BACT</name>
<evidence type="ECO:0000259" key="1">
    <source>
        <dbReference type="Pfam" id="PF26390"/>
    </source>
</evidence>
<feature type="domain" description="Magnetosome protein MamS/MamX" evidence="1">
    <location>
        <begin position="56"/>
        <end position="137"/>
    </location>
</feature>
<dbReference type="AlphaFoldDB" id="A0A7C5EQP8"/>
<gene>
    <name evidence="2" type="ORF">ENW48_10160</name>
</gene>
<proteinExistence type="predicted"/>
<protein>
    <recommendedName>
        <fullName evidence="1">Magnetosome protein MamS/MamX domain-containing protein</fullName>
    </recommendedName>
</protein>
<dbReference type="InterPro" id="IPR058837">
    <property type="entry name" value="MamS_MamX_dom"/>
</dbReference>
<reference evidence="2" key="1">
    <citation type="journal article" date="2020" name="mSystems">
        <title>Genome- and Community-Level Interaction Insights into Carbon Utilization and Element Cycling Functions of Hydrothermarchaeota in Hydrothermal Sediment.</title>
        <authorList>
            <person name="Zhou Z."/>
            <person name="Liu Y."/>
            <person name="Xu W."/>
            <person name="Pan J."/>
            <person name="Luo Z.H."/>
            <person name="Li M."/>
        </authorList>
    </citation>
    <scope>NUCLEOTIDE SEQUENCE [LARGE SCALE GENOMIC DNA]</scope>
    <source>
        <strain evidence="2">SpSt-853</strain>
    </source>
</reference>
<organism evidence="2">
    <name type="scientific">Desulfobacca acetoxidans</name>
    <dbReference type="NCBI Taxonomy" id="60893"/>
    <lineage>
        <taxon>Bacteria</taxon>
        <taxon>Pseudomonadati</taxon>
        <taxon>Thermodesulfobacteriota</taxon>
        <taxon>Desulfobaccia</taxon>
        <taxon>Desulfobaccales</taxon>
        <taxon>Desulfobaccaceae</taxon>
        <taxon>Desulfobacca</taxon>
    </lineage>
</organism>
<dbReference type="EMBL" id="DTKJ01000070">
    <property type="protein sequence ID" value="HGZ12561.1"/>
    <property type="molecule type" value="Genomic_DNA"/>
</dbReference>
<dbReference type="Pfam" id="PF26390">
    <property type="entry name" value="MamS_MamX"/>
    <property type="match status" value="1"/>
</dbReference>
<accession>A0A7C5EQP8</accession>
<sequence length="157" mass="18072">MKRWQFIVTGVLVTALLVGAVTSLAWSQGRGQGFRPCPYTPYMCPVKAICKPFDERGKVVQVLTETLEETMHPGMALVMETKTQARVHVHLGPVWYLERQDFELKPGDEIRVKGMCEQEKDQRLRVIAYELTKGDYVLHLRDSQGRPNWEAWRKLGN</sequence>
<evidence type="ECO:0000313" key="2">
    <source>
        <dbReference type="EMBL" id="HGZ12561.1"/>
    </source>
</evidence>
<comment type="caution">
    <text evidence="2">The sequence shown here is derived from an EMBL/GenBank/DDBJ whole genome shotgun (WGS) entry which is preliminary data.</text>
</comment>